<reference evidence="2 3" key="1">
    <citation type="submission" date="2016-05" db="EMBL/GenBank/DDBJ databases">
        <title>Microbial solvent formation.</title>
        <authorList>
            <person name="Poehlein A."/>
            <person name="Montoya Solano J.D."/>
            <person name="Flitsch S."/>
            <person name="Krabben P."/>
            <person name="Duerre P."/>
            <person name="Daniel R."/>
        </authorList>
    </citation>
    <scope>NUCLEOTIDE SEQUENCE [LARGE SCALE GENOMIC DNA]</scope>
    <source>
        <strain evidence="2 3">L1-8</strain>
    </source>
</reference>
<dbReference type="AlphaFoldDB" id="A0A1S8NAZ7"/>
<dbReference type="Gene3D" id="2.30.30.240">
    <property type="entry name" value="PRC-barrel domain"/>
    <property type="match status" value="2"/>
</dbReference>
<evidence type="ECO:0000259" key="1">
    <source>
        <dbReference type="Pfam" id="PF05239"/>
    </source>
</evidence>
<sequence>MFKTRDFYLKKVYNVEGKKIGTIEDLYIDFYLGKILGFKISNHVLFSKKDYVAMEDVIDIGEDVIINDIKKDNGLEFKEIKDMEVIDTLGSVKGVLEDLIIDKQDYSIKGIVISSGLIDKMIKGKEIILLSRCILGEKYILYTGNEGVLFKSMPHNIESYYGSKKA</sequence>
<dbReference type="InterPro" id="IPR027275">
    <property type="entry name" value="PRC-brl_dom"/>
</dbReference>
<feature type="domain" description="PRC-barrel" evidence="1">
    <location>
        <begin position="75"/>
        <end position="127"/>
    </location>
</feature>
<dbReference type="SUPFAM" id="SSF50346">
    <property type="entry name" value="PRC-barrel domain"/>
    <property type="match status" value="2"/>
</dbReference>
<dbReference type="EMBL" id="LZYZ01000003">
    <property type="protein sequence ID" value="OOM13610.1"/>
    <property type="molecule type" value="Genomic_DNA"/>
</dbReference>
<protein>
    <submittedName>
        <fullName evidence="2">PRC-barrel domain protein</fullName>
    </submittedName>
</protein>
<feature type="domain" description="PRC-barrel" evidence="1">
    <location>
        <begin position="2"/>
        <end position="72"/>
    </location>
</feature>
<dbReference type="Pfam" id="PF05239">
    <property type="entry name" value="PRC"/>
    <property type="match status" value="2"/>
</dbReference>
<name>A0A1S8NAZ7_CLOSA</name>
<evidence type="ECO:0000313" key="2">
    <source>
        <dbReference type="EMBL" id="OOM13610.1"/>
    </source>
</evidence>
<proteinExistence type="predicted"/>
<organism evidence="2 3">
    <name type="scientific">Clostridium saccharobutylicum</name>
    <dbReference type="NCBI Taxonomy" id="169679"/>
    <lineage>
        <taxon>Bacteria</taxon>
        <taxon>Bacillati</taxon>
        <taxon>Bacillota</taxon>
        <taxon>Clostridia</taxon>
        <taxon>Eubacteriales</taxon>
        <taxon>Clostridiaceae</taxon>
        <taxon>Clostridium</taxon>
    </lineage>
</organism>
<dbReference type="STRING" id="169679.CSACC_13200"/>
<dbReference type="InterPro" id="IPR011033">
    <property type="entry name" value="PRC_barrel-like_sf"/>
</dbReference>
<comment type="caution">
    <text evidence="2">The sequence shown here is derived from an EMBL/GenBank/DDBJ whole genome shotgun (WGS) entry which is preliminary data.</text>
</comment>
<dbReference type="Proteomes" id="UP000191154">
    <property type="component" value="Unassembled WGS sequence"/>
</dbReference>
<gene>
    <name evidence="2" type="ORF">CLOSAC_16960</name>
</gene>
<accession>A0A1S8NAZ7</accession>
<dbReference type="RefSeq" id="WP_077865038.1">
    <property type="nucleotide sequence ID" value="NZ_LZYZ01000003.1"/>
</dbReference>
<evidence type="ECO:0000313" key="3">
    <source>
        <dbReference type="Proteomes" id="UP000191154"/>
    </source>
</evidence>